<feature type="transmembrane region" description="Helical" evidence="1">
    <location>
        <begin position="1473"/>
        <end position="1497"/>
    </location>
</feature>
<dbReference type="InterPro" id="IPR006212">
    <property type="entry name" value="Furin_repeat"/>
</dbReference>
<dbReference type="PANTHER" id="PTHR15332">
    <property type="entry name" value="PROPROTEIN CONVERTASE SUBTILISIN_KEXIN TYPE 5-LIKE"/>
    <property type="match status" value="1"/>
</dbReference>
<dbReference type="InParanoid" id="Q23WR2"/>
<feature type="transmembrane region" description="Helical" evidence="1">
    <location>
        <begin position="1450"/>
        <end position="1466"/>
    </location>
</feature>
<feature type="transmembrane region" description="Helical" evidence="1">
    <location>
        <begin position="1779"/>
        <end position="1808"/>
    </location>
</feature>
<accession>Q23WR2</accession>
<organism evidence="3 4">
    <name type="scientific">Tetrahymena thermophila (strain SB210)</name>
    <dbReference type="NCBI Taxonomy" id="312017"/>
    <lineage>
        <taxon>Eukaryota</taxon>
        <taxon>Sar</taxon>
        <taxon>Alveolata</taxon>
        <taxon>Ciliophora</taxon>
        <taxon>Intramacronucleata</taxon>
        <taxon>Oligohymenophorea</taxon>
        <taxon>Hymenostomatida</taxon>
        <taxon>Tetrahymenina</taxon>
        <taxon>Tetrahymenidae</taxon>
        <taxon>Tetrahymena</taxon>
    </lineage>
</organism>
<dbReference type="RefSeq" id="XP_001021163.2">
    <property type="nucleotide sequence ID" value="XM_001021163.2"/>
</dbReference>
<protein>
    <submittedName>
        <fullName evidence="3">Bowman-birk serine protease inhibitor family protein</fullName>
    </submittedName>
</protein>
<keyword evidence="1" id="KW-0472">Membrane</keyword>
<feature type="transmembrane region" description="Helical" evidence="1">
    <location>
        <begin position="1736"/>
        <end position="1755"/>
    </location>
</feature>
<reference evidence="4" key="1">
    <citation type="journal article" date="2006" name="PLoS Biol.">
        <title>Macronuclear genome sequence of the ciliate Tetrahymena thermophila, a model eukaryote.</title>
        <authorList>
            <person name="Eisen J.A."/>
            <person name="Coyne R.S."/>
            <person name="Wu M."/>
            <person name="Wu D."/>
            <person name="Thiagarajan M."/>
            <person name="Wortman J.R."/>
            <person name="Badger J.H."/>
            <person name="Ren Q."/>
            <person name="Amedeo P."/>
            <person name="Jones K.M."/>
            <person name="Tallon L.J."/>
            <person name="Delcher A.L."/>
            <person name="Salzberg S.L."/>
            <person name="Silva J.C."/>
            <person name="Haas B.J."/>
            <person name="Majoros W.H."/>
            <person name="Farzad M."/>
            <person name="Carlton J.M."/>
            <person name="Smith R.K. Jr."/>
            <person name="Garg J."/>
            <person name="Pearlman R.E."/>
            <person name="Karrer K.M."/>
            <person name="Sun L."/>
            <person name="Manning G."/>
            <person name="Elde N.C."/>
            <person name="Turkewitz A.P."/>
            <person name="Asai D.J."/>
            <person name="Wilkes D.E."/>
            <person name="Wang Y."/>
            <person name="Cai H."/>
            <person name="Collins K."/>
            <person name="Stewart B.A."/>
            <person name="Lee S.R."/>
            <person name="Wilamowska K."/>
            <person name="Weinberg Z."/>
            <person name="Ruzzo W.L."/>
            <person name="Wloga D."/>
            <person name="Gaertig J."/>
            <person name="Frankel J."/>
            <person name="Tsao C.-C."/>
            <person name="Gorovsky M.A."/>
            <person name="Keeling P.J."/>
            <person name="Waller R.F."/>
            <person name="Patron N.J."/>
            <person name="Cherry J.M."/>
            <person name="Stover N.A."/>
            <person name="Krieger C.J."/>
            <person name="del Toro C."/>
            <person name="Ryder H.F."/>
            <person name="Williamson S.C."/>
            <person name="Barbeau R.A."/>
            <person name="Hamilton E.P."/>
            <person name="Orias E."/>
        </authorList>
    </citation>
    <scope>NUCLEOTIDE SEQUENCE [LARGE SCALE GENOMIC DNA]</scope>
    <source>
        <strain evidence="4">SB210</strain>
    </source>
</reference>
<dbReference type="KEGG" id="tet:TTHERM_00922830"/>
<dbReference type="EMBL" id="GG662607">
    <property type="protein sequence ID" value="EAS00918.2"/>
    <property type="molecule type" value="Genomic_DNA"/>
</dbReference>
<proteinExistence type="predicted"/>
<keyword evidence="1" id="KW-1133">Transmembrane helix</keyword>
<evidence type="ECO:0000313" key="4">
    <source>
        <dbReference type="Proteomes" id="UP000009168"/>
    </source>
</evidence>
<feature type="transmembrane region" description="Helical" evidence="1">
    <location>
        <begin position="1626"/>
        <end position="1647"/>
    </location>
</feature>
<evidence type="ECO:0000256" key="2">
    <source>
        <dbReference type="SAM" id="SignalP"/>
    </source>
</evidence>
<dbReference type="CDD" id="cd00064">
    <property type="entry name" value="FU"/>
    <property type="match status" value="1"/>
</dbReference>
<dbReference type="PANTHER" id="PTHR15332:SF175">
    <property type="entry name" value="PROPROTEIN CONVERTASE SUBTILISIN_KEXIN TYPE 5-LIKE"/>
    <property type="match status" value="1"/>
</dbReference>
<dbReference type="InterPro" id="IPR009030">
    <property type="entry name" value="Growth_fac_rcpt_cys_sf"/>
</dbReference>
<feature type="transmembrane region" description="Helical" evidence="1">
    <location>
        <begin position="1601"/>
        <end position="1620"/>
    </location>
</feature>
<feature type="transmembrane region" description="Helical" evidence="1">
    <location>
        <begin position="1540"/>
        <end position="1564"/>
    </location>
</feature>
<dbReference type="HOGENOM" id="CLU_250273_0_0_1"/>
<dbReference type="OrthoDB" id="286906at2759"/>
<dbReference type="Proteomes" id="UP000009168">
    <property type="component" value="Unassembled WGS sequence"/>
</dbReference>
<dbReference type="Gene3D" id="2.10.220.10">
    <property type="entry name" value="Hormone Receptor, Insulin-like Growth Factor Receptor 1, Chain A, domain 2"/>
    <property type="match status" value="1"/>
</dbReference>
<gene>
    <name evidence="3" type="ORF">TTHERM_00922830</name>
</gene>
<feature type="signal peptide" evidence="2">
    <location>
        <begin position="1"/>
        <end position="19"/>
    </location>
</feature>
<keyword evidence="2" id="KW-0732">Signal</keyword>
<evidence type="ECO:0000313" key="3">
    <source>
        <dbReference type="EMBL" id="EAS00918.2"/>
    </source>
</evidence>
<sequence length="1837" mass="212618">MKKFLNKISIIFIMQQLGAFLCSDLCNNYILISKQTFFGCQIGQQNQKFEGIHVLQSTTNQVSQFTLIGWYNFQGNMDQDYLLFSAINDYNQHIITITINPIQLKIKTTLFGTYNPSNDLNISASNLSSLQNTWFFLRIAMDIQYSSTNYYTHYLFVNKNTEISGLILTTTPYNVFNGVSPISNFDNQNFQIFIGQQAIYPYSAACSLVRQLIFIIGQTSHSLGQGITSQEQSILAEQVFYVNYGFASSWSPYQFNQAINYFGYTKYNKQSTFSDFTLNLQCSETWFIGQFEFDTRKGIMISIDFKVSGGQLNQISTIFLLESQINSSKTPFYEILSDSYDSSQFLLRESYKGNINNAGINIPLNTWHRLTIILNISFRYLYKQIFLNNIPIFGTVPNPLSQVGQIFFTIQNKQQTVSGPCYRLLFIKTVRVFQGSFFAPCLDCQAQTDIINQKNCLLCQSTALTINSISSNTCTNQASCPSYYQIKQQQKVCDFTDNTPCNAYQSVQMMRFRPDGQCTCALGTFQNQNICSECPEYCILCEQQNVCTQYIINPPQRDSVTGKCQLQDAFDDGISCISSFMKIPNRINLKIDFPNKIINCSNLNSLVMKQYLIKSDAFKIGTVSNSFFISLGFKITSPTSSVGESYTILFMQDENKHVFTLLGILQNSSNIKLELHYRNSIILQTYISYNLDTWIGLFTDLSNFNLIIKQQSAPVSFYQVKSQGLSQLVDPDLFVGGVISFYQTTTYPLCGNLQQNIFILYGDYTMNLFPQTLQNLSFPQMINILDFNFSDYNSNLFQTQLIIQNILDSTKKIQFYVLNTGFNQFKGILTRSNSYSQIQINLTTPFAIEFMIFPLISNMYSNSYTFFQILDQANTQVIAFNIYQINSQLNRAKLKICLNFICQTATYVSIRINYINQIFIQFNAESQNTRFSIIANYKYEELNFPQSVISKFTNLNSIIQIGLVQTGPISDVFYFNNLNIYSGGFFYLDYDLSDPCFLYITKVNMECAIPKQGYTIKDGKAILQNQCNYDRKLYQTVLYNNPFIMRCQDSHNVIPYCLEMDYTNIKQCILCSSDGLSASNNCQCQDGTYLNLSLMKCLQCSPQCLTCSGTAQNCIICKNQTLLAPDCQCWYTNQYMKQDYTCEFCDPQCSECIESSSNCTLCSQDRIYTPDCRCNQAYFENTQTENISNSCRPLKCDFKCQTCLYFPQNCGTCRGNRIKPPNCICQEGFYEDPNINQENCLQCPLRQYYDNQKKQCMNCFSNCHTCDGPLNNNCLSCQQGLELKNDGQCICPYGSLAALEFDPDYPCYFFMKLDFSITNSYQKFQIKLKFQYPIDNLQQILQKYGINNLFQLQISQIPNESYYDINQYQVQSNSVLIIEVNILQSFQATEAFFVLKQSSVFRNFNEKKIVDSFYQINPFKFNIGPYFMVLEDRDKQMINAINQITPQSTSIVQFLGSFQFLFYLLNSIQPTSLFLLININIPVNFYAFLSLFGTFVFKEMPQYQDNQLSQNLQFDGINVNDVLKSSGSICFDRLGFRNSFLFNCQIVFFKYLFLIVTLIIIQILKKKIEFKKKKGIIVNKSNKLKKLETLIVVRISKENEINLLMIVLSICIQIIQIDQLSWLSRWGLYSGLFTFGVFLSYTIYFFVCYNKQSYFENYGELFQHFYERISTAKYNKNYFIRNYHFIYHLKKIILMIVIYSMVNYPYVVCSTGIIFNVITAILTINLRPYQYLIQSIIKAVGDIILTIIWVLMIIFNNFKIKNQNNTILNQQEVEQFLNIGFYAIILLLIFNFLFFINFLFETFFLPIYQIYKKKLINKQNQIKGEHKKQVISLKNDY</sequence>
<feature type="chain" id="PRO_5004201984" evidence="2">
    <location>
        <begin position="20"/>
        <end position="1837"/>
    </location>
</feature>
<dbReference type="eggNOG" id="KOG3525">
    <property type="taxonomic scope" value="Eukaryota"/>
</dbReference>
<evidence type="ECO:0000256" key="1">
    <source>
        <dbReference type="SAM" id="Phobius"/>
    </source>
</evidence>
<name>Q23WR2_TETTS</name>
<dbReference type="SMART" id="SM00261">
    <property type="entry name" value="FU"/>
    <property type="match status" value="5"/>
</dbReference>
<keyword evidence="1" id="KW-0812">Transmembrane</keyword>
<dbReference type="SUPFAM" id="SSF57184">
    <property type="entry name" value="Growth factor receptor domain"/>
    <property type="match status" value="2"/>
</dbReference>
<feature type="transmembrane region" description="Helical" evidence="1">
    <location>
        <begin position="1704"/>
        <end position="1724"/>
    </location>
</feature>
<keyword evidence="4" id="KW-1185">Reference proteome</keyword>
<dbReference type="GeneID" id="7841355"/>